<keyword evidence="3" id="KW-1185">Reference proteome</keyword>
<dbReference type="AlphaFoldDB" id="A0A0D1YGC5"/>
<dbReference type="STRING" id="253628.A0A0D1YGC5"/>
<sequence>MARSYVSERVVVRERYFWPPIQLNFWTIIILVAGSLELGVFAQFIQIQQRLDLGIPWLFPYGVTVGSLVVFLVILEIIMIAQNRLLPGVMMLASFALFVLFLTGVIETAIQLFGAGDVSSNCQNYVTNNPVRGLSVDTLAWLQQSSICSSWYAAFAFWVIGSVFFVWMFIMAAAVGRGVYEPVR</sequence>
<dbReference type="GeneID" id="27316488"/>
<protein>
    <recommendedName>
        <fullName evidence="4">MARVEL domain-containing protein</fullName>
    </recommendedName>
</protein>
<evidence type="ECO:0000313" key="2">
    <source>
        <dbReference type="EMBL" id="KIV99846.1"/>
    </source>
</evidence>
<name>A0A0D1YGC5_9PEZI</name>
<organism evidence="2 3">
    <name type="scientific">Verruconis gallopava</name>
    <dbReference type="NCBI Taxonomy" id="253628"/>
    <lineage>
        <taxon>Eukaryota</taxon>
        <taxon>Fungi</taxon>
        <taxon>Dikarya</taxon>
        <taxon>Ascomycota</taxon>
        <taxon>Pezizomycotina</taxon>
        <taxon>Dothideomycetes</taxon>
        <taxon>Pleosporomycetidae</taxon>
        <taxon>Venturiales</taxon>
        <taxon>Sympoventuriaceae</taxon>
        <taxon>Verruconis</taxon>
    </lineage>
</organism>
<feature type="transmembrane region" description="Helical" evidence="1">
    <location>
        <begin position="85"/>
        <end position="106"/>
    </location>
</feature>
<dbReference type="RefSeq" id="XP_016209716.1">
    <property type="nucleotide sequence ID" value="XM_016362431.1"/>
</dbReference>
<dbReference type="OrthoDB" id="3930290at2759"/>
<keyword evidence="1" id="KW-1133">Transmembrane helix</keyword>
<dbReference type="Proteomes" id="UP000053259">
    <property type="component" value="Unassembled WGS sequence"/>
</dbReference>
<gene>
    <name evidence="2" type="ORF">PV09_08515</name>
</gene>
<evidence type="ECO:0000256" key="1">
    <source>
        <dbReference type="SAM" id="Phobius"/>
    </source>
</evidence>
<feature type="transmembrane region" description="Helical" evidence="1">
    <location>
        <begin position="23"/>
        <end position="45"/>
    </location>
</feature>
<proteinExistence type="predicted"/>
<dbReference type="InParanoid" id="A0A0D1YGC5"/>
<keyword evidence="1" id="KW-0472">Membrane</keyword>
<feature type="transmembrane region" description="Helical" evidence="1">
    <location>
        <begin position="151"/>
        <end position="175"/>
    </location>
</feature>
<feature type="transmembrane region" description="Helical" evidence="1">
    <location>
        <begin position="57"/>
        <end position="78"/>
    </location>
</feature>
<reference evidence="2 3" key="1">
    <citation type="submission" date="2015-01" db="EMBL/GenBank/DDBJ databases">
        <title>The Genome Sequence of Ochroconis gallopava CBS43764.</title>
        <authorList>
            <consortium name="The Broad Institute Genomics Platform"/>
            <person name="Cuomo C."/>
            <person name="de Hoog S."/>
            <person name="Gorbushina A."/>
            <person name="Stielow B."/>
            <person name="Teixiera M."/>
            <person name="Abouelleil A."/>
            <person name="Chapman S.B."/>
            <person name="Priest M."/>
            <person name="Young S.K."/>
            <person name="Wortman J."/>
            <person name="Nusbaum C."/>
            <person name="Birren B."/>
        </authorList>
    </citation>
    <scope>NUCLEOTIDE SEQUENCE [LARGE SCALE GENOMIC DNA]</scope>
    <source>
        <strain evidence="2 3">CBS 43764</strain>
    </source>
</reference>
<dbReference type="HOGENOM" id="CLU_108574_0_0_1"/>
<keyword evidence="1" id="KW-0812">Transmembrane</keyword>
<accession>A0A0D1YGC5</accession>
<evidence type="ECO:0008006" key="4">
    <source>
        <dbReference type="Google" id="ProtNLM"/>
    </source>
</evidence>
<evidence type="ECO:0000313" key="3">
    <source>
        <dbReference type="Proteomes" id="UP000053259"/>
    </source>
</evidence>
<dbReference type="VEuPathDB" id="FungiDB:PV09_08515"/>
<dbReference type="EMBL" id="KN847570">
    <property type="protein sequence ID" value="KIV99846.1"/>
    <property type="molecule type" value="Genomic_DNA"/>
</dbReference>